<proteinExistence type="predicted"/>
<dbReference type="KEGG" id="sbro:GQF42_01180"/>
<feature type="transmembrane region" description="Helical" evidence="1">
    <location>
        <begin position="47"/>
        <end position="66"/>
    </location>
</feature>
<evidence type="ECO:0000313" key="2">
    <source>
        <dbReference type="EMBL" id="QHA02145.1"/>
    </source>
</evidence>
<keyword evidence="1" id="KW-0472">Membrane</keyword>
<gene>
    <name evidence="2" type="ORF">GQF42_01180</name>
</gene>
<dbReference type="RefSeq" id="WP_158916885.1">
    <property type="nucleotide sequence ID" value="NZ_CP047020.1"/>
</dbReference>
<evidence type="ECO:0000313" key="3">
    <source>
        <dbReference type="Proteomes" id="UP000436138"/>
    </source>
</evidence>
<protein>
    <submittedName>
        <fullName evidence="2">Uncharacterized protein</fullName>
    </submittedName>
</protein>
<dbReference type="AlphaFoldDB" id="A0A6I6N065"/>
<evidence type="ECO:0000256" key="1">
    <source>
        <dbReference type="SAM" id="Phobius"/>
    </source>
</evidence>
<accession>A0A6I6N065</accession>
<keyword evidence="1" id="KW-1133">Transmembrane helix</keyword>
<reference evidence="2 3" key="1">
    <citation type="submission" date="2019-12" db="EMBL/GenBank/DDBJ databases">
        <title>Streptomyces sp. strain T44 isolated from rhizosphere soil of Broussonetia papyrifera.</title>
        <authorList>
            <person name="Mo P."/>
        </authorList>
    </citation>
    <scope>NUCLEOTIDE SEQUENCE [LARGE SCALE GENOMIC DNA]</scope>
    <source>
        <strain evidence="2 3">T44</strain>
    </source>
</reference>
<dbReference type="EMBL" id="CP047020">
    <property type="protein sequence ID" value="QHA02145.1"/>
    <property type="molecule type" value="Genomic_DNA"/>
</dbReference>
<keyword evidence="3" id="KW-1185">Reference proteome</keyword>
<keyword evidence="1" id="KW-0812">Transmembrane</keyword>
<name>A0A6I6N065_9ACTN</name>
<organism evidence="2 3">
    <name type="scientific">Streptomyces broussonetiae</name>
    <dbReference type="NCBI Taxonomy" id="2686304"/>
    <lineage>
        <taxon>Bacteria</taxon>
        <taxon>Bacillati</taxon>
        <taxon>Actinomycetota</taxon>
        <taxon>Actinomycetes</taxon>
        <taxon>Kitasatosporales</taxon>
        <taxon>Streptomycetaceae</taxon>
        <taxon>Streptomyces</taxon>
    </lineage>
</organism>
<sequence>MKHIFRTPTMPHWAEFLTLLVTIYSSDRLYSLTIGDRFANWNQWVRSFPFTLASIALLVFFVMPGAGRLWKILYAKALHTAAAH</sequence>
<dbReference type="Proteomes" id="UP000436138">
    <property type="component" value="Chromosome"/>
</dbReference>